<sequence>YSTPAKVLDWPTESDGDDDAMVTLRSDTFRSTPVKKGKRTCLNKSPGMRKSPRLAKMNIEAQVHKDEGGSMRKLFLEVDDTVNSVTEAEYENIQLDNENEDECHPIDDDRSPVSSDNEEEDLELGQFSKLLMQMLYDQ</sequence>
<keyword evidence="3" id="KW-1185">Reference proteome</keyword>
<organism evidence="2 3">
    <name type="scientific">Papaver nudicaule</name>
    <name type="common">Iceland poppy</name>
    <dbReference type="NCBI Taxonomy" id="74823"/>
    <lineage>
        <taxon>Eukaryota</taxon>
        <taxon>Viridiplantae</taxon>
        <taxon>Streptophyta</taxon>
        <taxon>Embryophyta</taxon>
        <taxon>Tracheophyta</taxon>
        <taxon>Spermatophyta</taxon>
        <taxon>Magnoliopsida</taxon>
        <taxon>Ranunculales</taxon>
        <taxon>Papaveraceae</taxon>
        <taxon>Papaveroideae</taxon>
        <taxon>Papaver</taxon>
    </lineage>
</organism>
<feature type="compositionally biased region" description="Basic and acidic residues" evidence="1">
    <location>
        <begin position="102"/>
        <end position="111"/>
    </location>
</feature>
<proteinExistence type="predicted"/>
<evidence type="ECO:0000256" key="1">
    <source>
        <dbReference type="SAM" id="MobiDB-lite"/>
    </source>
</evidence>
<evidence type="ECO:0000313" key="3">
    <source>
        <dbReference type="Proteomes" id="UP001177140"/>
    </source>
</evidence>
<protein>
    <submittedName>
        <fullName evidence="2">Uncharacterized protein</fullName>
    </submittedName>
</protein>
<evidence type="ECO:0000313" key="2">
    <source>
        <dbReference type="EMBL" id="MCL7034141.1"/>
    </source>
</evidence>
<dbReference type="EMBL" id="JAJJMA010142253">
    <property type="protein sequence ID" value="MCL7034141.1"/>
    <property type="molecule type" value="Genomic_DNA"/>
</dbReference>
<name>A0AA41SC84_PAPNU</name>
<gene>
    <name evidence="2" type="ORF">MKW94_012089</name>
</gene>
<feature type="non-terminal residue" evidence="2">
    <location>
        <position position="1"/>
    </location>
</feature>
<feature type="non-terminal residue" evidence="2">
    <location>
        <position position="138"/>
    </location>
</feature>
<feature type="region of interest" description="Disordered" evidence="1">
    <location>
        <begin position="92"/>
        <end position="121"/>
    </location>
</feature>
<dbReference type="AlphaFoldDB" id="A0AA41SC84"/>
<accession>A0AA41SC84</accession>
<reference evidence="2" key="1">
    <citation type="submission" date="2022-03" db="EMBL/GenBank/DDBJ databases">
        <title>A functionally conserved STORR gene fusion in Papaver species that diverged 16.8 million years ago.</title>
        <authorList>
            <person name="Catania T."/>
        </authorList>
    </citation>
    <scope>NUCLEOTIDE SEQUENCE</scope>
    <source>
        <strain evidence="2">S-191538</strain>
    </source>
</reference>
<comment type="caution">
    <text evidence="2">The sequence shown here is derived from an EMBL/GenBank/DDBJ whole genome shotgun (WGS) entry which is preliminary data.</text>
</comment>
<dbReference type="Proteomes" id="UP001177140">
    <property type="component" value="Unassembled WGS sequence"/>
</dbReference>